<proteinExistence type="predicted"/>
<sequence>MVAALFAPVVDAAGAAQVHSIKCACEEARPVRCRIPKAAARKKREGANCELAVEMPPWGGGGGGGGGGKGFKGSGLLSSSSKELVWKRTRERESGRVETSVCEKTREREGGSRAWWCGGLEDRGSELSVVTPQQTEQSLKKQSGWRESKKRWKRAGLGSSAKGNGRLVSDPRCPISLDV</sequence>
<protein>
    <submittedName>
        <fullName evidence="2">Uncharacterized protein</fullName>
    </submittedName>
</protein>
<dbReference type="AlphaFoldDB" id="A0AAN6SZL2"/>
<keyword evidence="3" id="KW-1185">Reference proteome</keyword>
<accession>A0AAN6SZL2</accession>
<feature type="region of interest" description="Disordered" evidence="1">
    <location>
        <begin position="127"/>
        <end position="179"/>
    </location>
</feature>
<reference evidence="2" key="2">
    <citation type="submission" date="2023-05" db="EMBL/GenBank/DDBJ databases">
        <authorList>
            <consortium name="Lawrence Berkeley National Laboratory"/>
            <person name="Steindorff A."/>
            <person name="Hensen N."/>
            <person name="Bonometti L."/>
            <person name="Westerberg I."/>
            <person name="Brannstrom I.O."/>
            <person name="Guillou S."/>
            <person name="Cros-Aarteil S."/>
            <person name="Calhoun S."/>
            <person name="Haridas S."/>
            <person name="Kuo A."/>
            <person name="Mondo S."/>
            <person name="Pangilinan J."/>
            <person name="Riley R."/>
            <person name="Labutti K."/>
            <person name="Andreopoulos B."/>
            <person name="Lipzen A."/>
            <person name="Chen C."/>
            <person name="Yanf M."/>
            <person name="Daum C."/>
            <person name="Ng V."/>
            <person name="Clum A."/>
            <person name="Ohm R."/>
            <person name="Martin F."/>
            <person name="Silar P."/>
            <person name="Natvig D."/>
            <person name="Lalanne C."/>
            <person name="Gautier V."/>
            <person name="Ament-Velasquez S.L."/>
            <person name="Kruys A."/>
            <person name="Hutchinson M.I."/>
            <person name="Powell A.J."/>
            <person name="Barry K."/>
            <person name="Miller A.N."/>
            <person name="Grigoriev I.V."/>
            <person name="Debuchy R."/>
            <person name="Gladieux P."/>
            <person name="Thoren M.H."/>
            <person name="Johannesson H."/>
        </authorList>
    </citation>
    <scope>NUCLEOTIDE SEQUENCE</scope>
    <source>
        <strain evidence="2">CBS 757.83</strain>
    </source>
</reference>
<feature type="compositionally biased region" description="Basic and acidic residues" evidence="1">
    <location>
        <begin position="84"/>
        <end position="99"/>
    </location>
</feature>
<evidence type="ECO:0000313" key="3">
    <source>
        <dbReference type="Proteomes" id="UP001305647"/>
    </source>
</evidence>
<organism evidence="2 3">
    <name type="scientific">Parathielavia hyrcaniae</name>
    <dbReference type="NCBI Taxonomy" id="113614"/>
    <lineage>
        <taxon>Eukaryota</taxon>
        <taxon>Fungi</taxon>
        <taxon>Dikarya</taxon>
        <taxon>Ascomycota</taxon>
        <taxon>Pezizomycotina</taxon>
        <taxon>Sordariomycetes</taxon>
        <taxon>Sordariomycetidae</taxon>
        <taxon>Sordariales</taxon>
        <taxon>Chaetomiaceae</taxon>
        <taxon>Parathielavia</taxon>
    </lineage>
</organism>
<evidence type="ECO:0000313" key="2">
    <source>
        <dbReference type="EMBL" id="KAK4099625.1"/>
    </source>
</evidence>
<evidence type="ECO:0000256" key="1">
    <source>
        <dbReference type="SAM" id="MobiDB-lite"/>
    </source>
</evidence>
<name>A0AAN6SZL2_9PEZI</name>
<reference evidence="2" key="1">
    <citation type="journal article" date="2023" name="Mol. Phylogenet. Evol.">
        <title>Genome-scale phylogeny and comparative genomics of the fungal order Sordariales.</title>
        <authorList>
            <person name="Hensen N."/>
            <person name="Bonometti L."/>
            <person name="Westerberg I."/>
            <person name="Brannstrom I.O."/>
            <person name="Guillou S."/>
            <person name="Cros-Aarteil S."/>
            <person name="Calhoun S."/>
            <person name="Haridas S."/>
            <person name="Kuo A."/>
            <person name="Mondo S."/>
            <person name="Pangilinan J."/>
            <person name="Riley R."/>
            <person name="LaButti K."/>
            <person name="Andreopoulos B."/>
            <person name="Lipzen A."/>
            <person name="Chen C."/>
            <person name="Yan M."/>
            <person name="Daum C."/>
            <person name="Ng V."/>
            <person name="Clum A."/>
            <person name="Steindorff A."/>
            <person name="Ohm R.A."/>
            <person name="Martin F."/>
            <person name="Silar P."/>
            <person name="Natvig D.O."/>
            <person name="Lalanne C."/>
            <person name="Gautier V."/>
            <person name="Ament-Velasquez S.L."/>
            <person name="Kruys A."/>
            <person name="Hutchinson M.I."/>
            <person name="Powell A.J."/>
            <person name="Barry K."/>
            <person name="Miller A.N."/>
            <person name="Grigoriev I.V."/>
            <person name="Debuchy R."/>
            <person name="Gladieux P."/>
            <person name="Hiltunen Thoren M."/>
            <person name="Johannesson H."/>
        </authorList>
    </citation>
    <scope>NUCLEOTIDE SEQUENCE</scope>
    <source>
        <strain evidence="2">CBS 757.83</strain>
    </source>
</reference>
<feature type="region of interest" description="Disordered" evidence="1">
    <location>
        <begin position="58"/>
        <end position="99"/>
    </location>
</feature>
<comment type="caution">
    <text evidence="2">The sequence shown here is derived from an EMBL/GenBank/DDBJ whole genome shotgun (WGS) entry which is preliminary data.</text>
</comment>
<dbReference type="Proteomes" id="UP001305647">
    <property type="component" value="Unassembled WGS sequence"/>
</dbReference>
<feature type="compositionally biased region" description="Gly residues" evidence="1">
    <location>
        <begin position="58"/>
        <end position="73"/>
    </location>
</feature>
<dbReference type="EMBL" id="MU863647">
    <property type="protein sequence ID" value="KAK4099625.1"/>
    <property type="molecule type" value="Genomic_DNA"/>
</dbReference>
<gene>
    <name evidence="2" type="ORF">N658DRAFT_156704</name>
</gene>
<feature type="compositionally biased region" description="Polar residues" evidence="1">
    <location>
        <begin position="128"/>
        <end position="141"/>
    </location>
</feature>